<feature type="chain" id="PRO_5011782541" evidence="1">
    <location>
        <begin position="20"/>
        <end position="406"/>
    </location>
</feature>
<evidence type="ECO:0000259" key="2">
    <source>
        <dbReference type="PROSITE" id="PS51352"/>
    </source>
</evidence>
<keyword evidence="3" id="KW-0413">Isomerase</keyword>
<dbReference type="InterPro" id="IPR013766">
    <property type="entry name" value="Thioredoxin_domain"/>
</dbReference>
<feature type="domain" description="Thioredoxin" evidence="2">
    <location>
        <begin position="240"/>
        <end position="398"/>
    </location>
</feature>
<dbReference type="Proteomes" id="UP000199041">
    <property type="component" value="Unassembled WGS sequence"/>
</dbReference>
<dbReference type="GO" id="GO:0016853">
    <property type="term" value="F:isomerase activity"/>
    <property type="evidence" value="ECO:0007669"/>
    <property type="project" value="UniProtKB-KW"/>
</dbReference>
<name>A0A1H4AZR7_9BACT</name>
<evidence type="ECO:0000313" key="4">
    <source>
        <dbReference type="Proteomes" id="UP000199041"/>
    </source>
</evidence>
<dbReference type="SUPFAM" id="SSF52833">
    <property type="entry name" value="Thioredoxin-like"/>
    <property type="match status" value="1"/>
</dbReference>
<dbReference type="PANTHER" id="PTHR42852">
    <property type="entry name" value="THIOL:DISULFIDE INTERCHANGE PROTEIN DSBE"/>
    <property type="match status" value="1"/>
</dbReference>
<accession>A0A1H4AZR7</accession>
<dbReference type="InterPro" id="IPR050553">
    <property type="entry name" value="Thioredoxin_ResA/DsbE_sf"/>
</dbReference>
<reference evidence="3 4" key="1">
    <citation type="submission" date="2016-10" db="EMBL/GenBank/DDBJ databases">
        <authorList>
            <person name="de Groot N.N."/>
        </authorList>
    </citation>
    <scope>NUCLEOTIDE SEQUENCE [LARGE SCALE GENOMIC DNA]</scope>
    <source>
        <strain evidence="3 4">Vu-144</strain>
    </source>
</reference>
<dbReference type="InterPro" id="IPR036249">
    <property type="entry name" value="Thioredoxin-like_sf"/>
</dbReference>
<dbReference type="AlphaFoldDB" id="A0A1H4AZR7"/>
<dbReference type="OrthoDB" id="616241at2"/>
<protein>
    <submittedName>
        <fullName evidence="3">Thiol-disulfide isomerase or thioredoxin</fullName>
    </submittedName>
</protein>
<keyword evidence="4" id="KW-1185">Reference proteome</keyword>
<feature type="signal peptide" evidence="1">
    <location>
        <begin position="1"/>
        <end position="19"/>
    </location>
</feature>
<evidence type="ECO:0000313" key="3">
    <source>
        <dbReference type="EMBL" id="SEA41350.1"/>
    </source>
</evidence>
<evidence type="ECO:0000256" key="1">
    <source>
        <dbReference type="SAM" id="SignalP"/>
    </source>
</evidence>
<dbReference type="EMBL" id="FNQY01000017">
    <property type="protein sequence ID" value="SEA41350.1"/>
    <property type="molecule type" value="Genomic_DNA"/>
</dbReference>
<dbReference type="Pfam" id="PF08534">
    <property type="entry name" value="Redoxin"/>
    <property type="match status" value="1"/>
</dbReference>
<dbReference type="RefSeq" id="WP_091399647.1">
    <property type="nucleotide sequence ID" value="NZ_FNQY01000017.1"/>
</dbReference>
<dbReference type="Gene3D" id="3.40.30.10">
    <property type="entry name" value="Glutaredoxin"/>
    <property type="match status" value="1"/>
</dbReference>
<sequence>MKKISILAVLTLLFASAHAQVDAFNWRAVIHRPDGNGIVFNLRTAIEHDSLIFYVVNGKEQMRVPAVAQKGDSLLIDMPVFESGFKFKVINKDSLSGIWHRASVSKEIVLPLTASARNPERFLPVHGAPLTNLEGKWQVNYKDAAGEVSPAIFTFHQNDNLITGSVLTPFGDDRYLEGILTGDSLYFSGFDGIHSLLLKAKINGDSLTGLQFSGATSKEEFTAYKTDNPTLPNEAAMFLKPGESGHLNFTFKDLNGKDVSINDPRFKNKVVIIDLMGSWCPNCMDETAFLSQYYNANKDKGVEVISLAYELTTDFERSKKSLMKFQKAYDIQYPVLITGVTVTDKDRTSKTLPQFTDIKMFPTTIILDKTGKVVKIDTGFQGPGTGSYYTNYVKEFNELMNKLLAE</sequence>
<dbReference type="GO" id="GO:0016491">
    <property type="term" value="F:oxidoreductase activity"/>
    <property type="evidence" value="ECO:0007669"/>
    <property type="project" value="InterPro"/>
</dbReference>
<dbReference type="CDD" id="cd02966">
    <property type="entry name" value="TlpA_like_family"/>
    <property type="match status" value="1"/>
</dbReference>
<proteinExistence type="predicted"/>
<keyword evidence="1" id="KW-0732">Signal</keyword>
<dbReference type="InterPro" id="IPR013740">
    <property type="entry name" value="Redoxin"/>
</dbReference>
<dbReference type="PROSITE" id="PS51352">
    <property type="entry name" value="THIOREDOXIN_2"/>
    <property type="match status" value="1"/>
</dbReference>
<dbReference type="PANTHER" id="PTHR42852:SF17">
    <property type="entry name" value="THIOREDOXIN-LIKE PROTEIN HI_1115"/>
    <property type="match status" value="1"/>
</dbReference>
<organism evidence="3 4">
    <name type="scientific">Arachidicoccus rhizosphaerae</name>
    <dbReference type="NCBI Taxonomy" id="551991"/>
    <lineage>
        <taxon>Bacteria</taxon>
        <taxon>Pseudomonadati</taxon>
        <taxon>Bacteroidota</taxon>
        <taxon>Chitinophagia</taxon>
        <taxon>Chitinophagales</taxon>
        <taxon>Chitinophagaceae</taxon>
        <taxon>Arachidicoccus</taxon>
    </lineage>
</organism>
<gene>
    <name evidence="3" type="ORF">SAMN05192529_11758</name>
</gene>